<dbReference type="EMBL" id="JABXWD010000062">
    <property type="protein sequence ID" value="MBV6340967.1"/>
    <property type="molecule type" value="Genomic_DNA"/>
</dbReference>
<evidence type="ECO:0000313" key="3">
    <source>
        <dbReference type="Proteomes" id="UP001196980"/>
    </source>
</evidence>
<evidence type="ECO:0000313" key="2">
    <source>
        <dbReference type="EMBL" id="MBV6340967.1"/>
    </source>
</evidence>
<keyword evidence="1" id="KW-0175">Coiled coil</keyword>
<keyword evidence="3" id="KW-1185">Reference proteome</keyword>
<sequence>MKSCENCDSDIMNEYPDHECKKCVERLRAELAAAKAELGNMKENIERAVKREVNAWTHFDEEANEALKVGVENKKLRAELEETKKEVELKTVWYGNIPAANVRLRAELEALKRSAADAIIIERPEDYADVHRDLLLADFCETPSAFGVRWLIDRSEE</sequence>
<evidence type="ECO:0000256" key="1">
    <source>
        <dbReference type="SAM" id="Coils"/>
    </source>
</evidence>
<reference evidence="2 3" key="1">
    <citation type="journal article" date="2020" name="J Geophys Res Biogeosci">
        <title>Magnetotaxis as an Adaptation to Enable Bacterial Shuttling of Microbial Sulfur and Sulfur Cycling Across Aquatic Oxic#Anoxic Interfaces.</title>
        <authorList>
            <person name="Li J."/>
            <person name="Liu P."/>
            <person name="Wang J."/>
            <person name="Roberts A.P."/>
            <person name="Pan Y."/>
        </authorList>
    </citation>
    <scope>NUCLEOTIDE SEQUENCE [LARGE SCALE GENOMIC DNA]</scope>
    <source>
        <strain evidence="2 3">MYR-1_YQ</strain>
    </source>
</reference>
<name>A0ABS6RWG3_9BACT</name>
<proteinExistence type="predicted"/>
<organism evidence="2 3">
    <name type="scientific">Candidatus Magnetobacterium casense</name>
    <dbReference type="NCBI Taxonomy" id="1455061"/>
    <lineage>
        <taxon>Bacteria</taxon>
        <taxon>Pseudomonadati</taxon>
        <taxon>Nitrospirota</taxon>
        <taxon>Thermodesulfovibrionia</taxon>
        <taxon>Thermodesulfovibrionales</taxon>
        <taxon>Candidatus Magnetobacteriaceae</taxon>
        <taxon>Candidatus Magnetobacterium</taxon>
    </lineage>
</organism>
<accession>A0ABS6RWG3</accession>
<comment type="caution">
    <text evidence="2">The sequence shown here is derived from an EMBL/GenBank/DDBJ whole genome shotgun (WGS) entry which is preliminary data.</text>
</comment>
<protein>
    <submittedName>
        <fullName evidence="2">Uncharacterized protein</fullName>
    </submittedName>
</protein>
<dbReference type="Proteomes" id="UP001196980">
    <property type="component" value="Unassembled WGS sequence"/>
</dbReference>
<feature type="coiled-coil region" evidence="1">
    <location>
        <begin position="24"/>
        <end position="86"/>
    </location>
</feature>
<gene>
    <name evidence="2" type="ORF">HWQ67_05170</name>
</gene>
<dbReference type="RefSeq" id="WP_218251581.1">
    <property type="nucleotide sequence ID" value="NZ_JABXWD010000062.1"/>
</dbReference>